<dbReference type="WBParaSite" id="BTMF_0000271601-mRNA-1">
    <property type="protein sequence ID" value="BTMF_0000271601-mRNA-1"/>
    <property type="gene ID" value="BTMF_0000271601"/>
</dbReference>
<evidence type="ECO:0000313" key="3">
    <source>
        <dbReference type="WBParaSite" id="BTMF_0000271601-mRNA-1"/>
    </source>
</evidence>
<evidence type="ECO:0000313" key="1">
    <source>
        <dbReference type="EMBL" id="VDO11642.1"/>
    </source>
</evidence>
<dbReference type="EMBL" id="UZAG01001584">
    <property type="protein sequence ID" value="VDO11642.1"/>
    <property type="molecule type" value="Genomic_DNA"/>
</dbReference>
<protein>
    <submittedName>
        <fullName evidence="1 3">Uncharacterized protein</fullName>
    </submittedName>
</protein>
<name>A0A0R3Q8Q8_9BILA</name>
<dbReference type="STRING" id="42155.A0A0R3Q8Q8"/>
<organism evidence="3">
    <name type="scientific">Brugia timori</name>
    <dbReference type="NCBI Taxonomy" id="42155"/>
    <lineage>
        <taxon>Eukaryota</taxon>
        <taxon>Metazoa</taxon>
        <taxon>Ecdysozoa</taxon>
        <taxon>Nematoda</taxon>
        <taxon>Chromadorea</taxon>
        <taxon>Rhabditida</taxon>
        <taxon>Spirurina</taxon>
        <taxon>Spiruromorpha</taxon>
        <taxon>Filarioidea</taxon>
        <taxon>Onchocercidae</taxon>
        <taxon>Brugia</taxon>
    </lineage>
</organism>
<proteinExistence type="predicted"/>
<accession>A0A0R3Q8Q8</accession>
<keyword evidence="2" id="KW-1185">Reference proteome</keyword>
<sequence length="96" mass="11194">MNLSKTTIKLFRHFQRLLLGSFQKDNLPIILSMNFPLFVPTYEIDGRIYRRNIQKTRSLRCSFFRNEYEVNFGTSDTADLYGESDSCGSAGLLHYD</sequence>
<evidence type="ECO:0000313" key="2">
    <source>
        <dbReference type="Proteomes" id="UP000280834"/>
    </source>
</evidence>
<dbReference type="Proteomes" id="UP000280834">
    <property type="component" value="Unassembled WGS sequence"/>
</dbReference>
<dbReference type="AlphaFoldDB" id="A0A0R3Q8Q8"/>
<reference evidence="1 2" key="2">
    <citation type="submission" date="2018-11" db="EMBL/GenBank/DDBJ databases">
        <authorList>
            <consortium name="Pathogen Informatics"/>
        </authorList>
    </citation>
    <scope>NUCLEOTIDE SEQUENCE [LARGE SCALE GENOMIC DNA]</scope>
</reference>
<gene>
    <name evidence="1" type="ORF">BTMF_LOCUS2041</name>
</gene>
<reference evidence="3" key="1">
    <citation type="submission" date="2017-02" db="UniProtKB">
        <authorList>
            <consortium name="WormBaseParasite"/>
        </authorList>
    </citation>
    <scope>IDENTIFICATION</scope>
</reference>